<feature type="compositionally biased region" description="Polar residues" evidence="1">
    <location>
        <begin position="250"/>
        <end position="267"/>
    </location>
</feature>
<accession>A0A4S8XR22</accession>
<proteinExistence type="predicted"/>
<sequence>MSGRFFHARHSVELDQGGRFNLKPASSRSRSVLHERTPSDLNRDNGEQPTIRLVDSNTSLKNVQNKNPFPHKPSQVLQPPKASKHGYTIQNDEESSNLYSQVRDKLQPPGQSGRLSAQSMNPRHSKRSSNFSQSTTTSAADTVFNDQFSPTSLRFSMEGTLRNTPTPIASEERERERLREEALPAVAETSFESSTIRPVTASSSSGTASRGSDTTRKNVDQDPQPTGAGSVATRSASGSSGPNVEVYDVSSPSQYSSTPPEHSRSNSYNVVRYAKSHESMTSVQYAQVRPPTAQSLSASSAWSASETENLPPLSVAKKRSHMHSASAGAVRMSNLSTIASESEPSSQSIIREFSDDIFTSPPVVNPASQSGNWYVRRQTIGSSSYSSILTDSNYQSLSTESSRWELNRANSAVPEPLFSSSPRDTQQLSSPMITHPSSSGIHELPAENPSEQDDTIAELQTHPLRTQRSGHLGRGRAFSEPRPISARSNHTMATTYNPDRTSQGSSIFPQWAKSFYRGKLHFPHGNESSVSLALSDGQLPPHSSASQSVRMMPWAHHRRWESAGNSLMSLPQSQAGTPYSNSPKSSHFLPSIFRPYRPRANISHSQSTSTMSATRSSSLAELYVDESQLDFSDVDSASASSSSTDSMAITPALPRGRHNSAPVFQPPRRQQTVNSGRAIPRDQTYSSSNYPQSLSASHMYTTPPHLAPSRRLSHRLSTWRAPSFDEALNTLIISRGNRQILFFCLGFLCPVLWMVAAFLPLPLRPMEASMNNLEASMQDFSSEVEGEKSHYPSGLQVEMRNWDQERRYLKARWWRNLNCIMSFVGVAIIGAIVALAVVASK</sequence>
<feature type="compositionally biased region" description="Basic and acidic residues" evidence="1">
    <location>
        <begin position="170"/>
        <end position="182"/>
    </location>
</feature>
<evidence type="ECO:0000256" key="1">
    <source>
        <dbReference type="SAM" id="MobiDB-lite"/>
    </source>
</evidence>
<comment type="caution">
    <text evidence="3">The sequence shown here is derived from an EMBL/GenBank/DDBJ whole genome shotgun (WGS) entry which is preliminary data.</text>
</comment>
<feature type="compositionally biased region" description="Polar residues" evidence="1">
    <location>
        <begin position="232"/>
        <end position="242"/>
    </location>
</feature>
<dbReference type="EMBL" id="QZAL01000053">
    <property type="protein sequence ID" value="THW43042.1"/>
    <property type="molecule type" value="Genomic_DNA"/>
</dbReference>
<evidence type="ECO:0000256" key="2">
    <source>
        <dbReference type="SAM" id="Phobius"/>
    </source>
</evidence>
<feature type="transmembrane region" description="Helical" evidence="2">
    <location>
        <begin position="740"/>
        <end position="761"/>
    </location>
</feature>
<feature type="region of interest" description="Disordered" evidence="1">
    <location>
        <begin position="467"/>
        <end position="503"/>
    </location>
</feature>
<dbReference type="AlphaFoldDB" id="A0A4S8XR22"/>
<keyword evidence="2" id="KW-0472">Membrane</keyword>
<dbReference type="Proteomes" id="UP000310421">
    <property type="component" value="Unassembled WGS sequence"/>
</dbReference>
<protein>
    <recommendedName>
        <fullName evidence="7">Serine-rich protein</fullName>
    </recommendedName>
</protein>
<feature type="region of interest" description="Disordered" evidence="1">
    <location>
        <begin position="64"/>
        <end position="267"/>
    </location>
</feature>
<keyword evidence="2" id="KW-1133">Transmembrane helix</keyword>
<feature type="compositionally biased region" description="Polar residues" evidence="1">
    <location>
        <begin position="109"/>
        <end position="154"/>
    </location>
</feature>
<feature type="region of interest" description="Disordered" evidence="1">
    <location>
        <begin position="415"/>
        <end position="452"/>
    </location>
</feature>
<evidence type="ECO:0008006" key="7">
    <source>
        <dbReference type="Google" id="ProtNLM"/>
    </source>
</evidence>
<feature type="compositionally biased region" description="Polar residues" evidence="1">
    <location>
        <begin position="683"/>
        <end position="697"/>
    </location>
</feature>
<dbReference type="Proteomes" id="UP000310687">
    <property type="component" value="Unassembled WGS sequence"/>
</dbReference>
<feature type="compositionally biased region" description="Low complexity" evidence="1">
    <location>
        <begin position="635"/>
        <end position="648"/>
    </location>
</feature>
<feature type="compositionally biased region" description="Polar residues" evidence="1">
    <location>
        <begin position="486"/>
        <end position="503"/>
    </location>
</feature>
<feature type="region of interest" description="Disordered" evidence="1">
    <location>
        <begin position="17"/>
        <end position="49"/>
    </location>
</feature>
<name>A0A4S8XR22_AURPU</name>
<feature type="compositionally biased region" description="Basic and acidic residues" evidence="1">
    <location>
        <begin position="32"/>
        <end position="46"/>
    </location>
</feature>
<feature type="transmembrane region" description="Helical" evidence="2">
    <location>
        <begin position="816"/>
        <end position="839"/>
    </location>
</feature>
<keyword evidence="2" id="KW-0812">Transmembrane</keyword>
<feature type="compositionally biased region" description="Polar residues" evidence="1">
    <location>
        <begin position="418"/>
        <end position="440"/>
    </location>
</feature>
<evidence type="ECO:0000313" key="6">
    <source>
        <dbReference type="Proteomes" id="UP000310687"/>
    </source>
</evidence>
<gene>
    <name evidence="4" type="ORF">D6D20_05287</name>
    <name evidence="3" type="ORF">D6D22_04595</name>
</gene>
<evidence type="ECO:0000313" key="5">
    <source>
        <dbReference type="Proteomes" id="UP000310421"/>
    </source>
</evidence>
<feature type="region of interest" description="Disordered" evidence="1">
    <location>
        <begin position="635"/>
        <end position="697"/>
    </location>
</feature>
<evidence type="ECO:0000313" key="3">
    <source>
        <dbReference type="EMBL" id="THW43042.1"/>
    </source>
</evidence>
<evidence type="ECO:0000313" key="4">
    <source>
        <dbReference type="EMBL" id="THW61120.1"/>
    </source>
</evidence>
<feature type="compositionally biased region" description="Low complexity" evidence="1">
    <location>
        <begin position="200"/>
        <end position="212"/>
    </location>
</feature>
<dbReference type="EMBL" id="QZAN01000053">
    <property type="protein sequence ID" value="THW61120.1"/>
    <property type="molecule type" value="Genomic_DNA"/>
</dbReference>
<organism evidence="3 6">
    <name type="scientific">Aureobasidium pullulans</name>
    <name type="common">Black yeast</name>
    <name type="synonym">Pullularia pullulans</name>
    <dbReference type="NCBI Taxonomy" id="5580"/>
    <lineage>
        <taxon>Eukaryota</taxon>
        <taxon>Fungi</taxon>
        <taxon>Dikarya</taxon>
        <taxon>Ascomycota</taxon>
        <taxon>Pezizomycotina</taxon>
        <taxon>Dothideomycetes</taxon>
        <taxon>Dothideomycetidae</taxon>
        <taxon>Dothideales</taxon>
        <taxon>Saccotheciaceae</taxon>
        <taxon>Aureobasidium</taxon>
    </lineage>
</organism>
<reference evidence="5 6" key="1">
    <citation type="submission" date="2018-10" db="EMBL/GenBank/DDBJ databases">
        <title>Fifty Aureobasidium pullulans genomes reveal a recombining polyextremotolerant generalist.</title>
        <authorList>
            <person name="Gostincar C."/>
            <person name="Turk M."/>
            <person name="Zajc J."/>
            <person name="Gunde-Cimerman N."/>
        </authorList>
    </citation>
    <scope>NUCLEOTIDE SEQUENCE [LARGE SCALE GENOMIC DNA]</scope>
    <source>
        <strain evidence="4 5">EXF-10751</strain>
        <strain evidence="3 6">EXF-11013</strain>
    </source>
</reference>